<feature type="region of interest" description="Disordered" evidence="1">
    <location>
        <begin position="1"/>
        <end position="23"/>
    </location>
</feature>
<protein>
    <submittedName>
        <fullName evidence="2">Uncharacterized protein</fullName>
    </submittedName>
</protein>
<dbReference type="SUPFAM" id="SSF109604">
    <property type="entry name" value="HD-domain/PDEase-like"/>
    <property type="match status" value="1"/>
</dbReference>
<name>A0A8J9X3W4_PHATR</name>
<dbReference type="AlphaFoldDB" id="A0A8J9X3W4"/>
<dbReference type="EMBL" id="OU594957">
    <property type="protein sequence ID" value="CAG9281954.1"/>
    <property type="molecule type" value="Genomic_DNA"/>
</dbReference>
<organism evidence="2">
    <name type="scientific">Phaeodactylum tricornutum</name>
    <name type="common">Diatom</name>
    <dbReference type="NCBI Taxonomy" id="2850"/>
    <lineage>
        <taxon>Eukaryota</taxon>
        <taxon>Sar</taxon>
        <taxon>Stramenopiles</taxon>
        <taxon>Ochrophyta</taxon>
        <taxon>Bacillariophyta</taxon>
        <taxon>Bacillariophyceae</taxon>
        <taxon>Bacillariophycidae</taxon>
        <taxon>Naviculales</taxon>
        <taxon>Phaeodactylaceae</taxon>
        <taxon>Phaeodactylum</taxon>
    </lineage>
</organism>
<gene>
    <name evidence="2" type="ORF">PTTT1_LOCUS18077</name>
</gene>
<evidence type="ECO:0000256" key="1">
    <source>
        <dbReference type="SAM" id="MobiDB-lite"/>
    </source>
</evidence>
<evidence type="ECO:0000313" key="2">
    <source>
        <dbReference type="EMBL" id="CAG9281954.1"/>
    </source>
</evidence>
<dbReference type="Proteomes" id="UP000836788">
    <property type="component" value="Chromosome 16"/>
</dbReference>
<sequence>MVLTAPYSPSPRSGDAATRSMPNGGSIIASRPSNFATGSNVVENTYIARLIIKVNKCLLKLGQDIEDDSVIEQVERMSTLIYESMSTSGRNYHSVQHVFDVSRNLEDPIATLAALFHDCIYHQVDGGLSKLQVQKLEGVVHWHESVHAVRTDKTPGSIYYTSESVKQSIFHPHTSDPLLGMVEVIFGYHEIQEMNNLNGVNEFLSTVLALRELTNLLNTVQLAQIAVCIEATIPFRPLHSETGQSPMELLYERLTQVNDTYQLGLSKVELVESIQRAVRVANRDCENFGSPDCQWFLDNTWSILPECNKSLRSHSLYTVGEFQCALYSMYGFFSFLQPSLIFQQFRGIPSPEEYQLLVDQATRNLQVGRQYVGAKLVSLSVVAAFAELTGGDAPISLFIGDLPSRHSDPVDGSWIEIVSSEFIDDERKASDCDPDVYTLLAQGRRTEASFDVRQSPLAAGFYGRLGDRGLVEILQAFDLFPMTVDTARALLSRLPRGLIMKLANKMAKVAVPRATRIQQVIDELSTESS</sequence>
<reference evidence="2" key="1">
    <citation type="submission" date="2022-02" db="EMBL/GenBank/DDBJ databases">
        <authorList>
            <person name="Giguere J D."/>
        </authorList>
    </citation>
    <scope>NUCLEOTIDE SEQUENCE</scope>
    <source>
        <strain evidence="2">CCAP 1055/1</strain>
    </source>
</reference>
<accession>A0A8J9X3W4</accession>
<proteinExistence type="predicted"/>